<feature type="transmembrane region" description="Helical" evidence="5">
    <location>
        <begin position="58"/>
        <end position="82"/>
    </location>
</feature>
<keyword evidence="4 5" id="KW-0472">Membrane</keyword>
<dbReference type="GO" id="GO:0016020">
    <property type="term" value="C:membrane"/>
    <property type="evidence" value="ECO:0007669"/>
    <property type="project" value="UniProtKB-SubCell"/>
</dbReference>
<reference evidence="6" key="1">
    <citation type="journal article" date="2021" name="PeerJ">
        <title>Extensive microbial diversity within the chicken gut microbiome revealed by metagenomics and culture.</title>
        <authorList>
            <person name="Gilroy R."/>
            <person name="Ravi A."/>
            <person name="Getino M."/>
            <person name="Pursley I."/>
            <person name="Horton D.L."/>
            <person name="Alikhan N.F."/>
            <person name="Baker D."/>
            <person name="Gharbi K."/>
            <person name="Hall N."/>
            <person name="Watson M."/>
            <person name="Adriaenssens E.M."/>
            <person name="Foster-Nyarko E."/>
            <person name="Jarju S."/>
            <person name="Secka A."/>
            <person name="Antonio M."/>
            <person name="Oren A."/>
            <person name="Chaudhuri R.R."/>
            <person name="La Ragione R."/>
            <person name="Hildebrand F."/>
            <person name="Pallen M.J."/>
        </authorList>
    </citation>
    <scope>NUCLEOTIDE SEQUENCE</scope>
    <source>
        <strain evidence="6">ChiHjej11B10-19426</strain>
    </source>
</reference>
<dbReference type="AlphaFoldDB" id="A0A9D2DE99"/>
<sequence>MNTLDIILLVCLALAAVSGWHKGIIVQACGIAGLLLGILFALRFSRRVGTWLHVSEEFAPVLGFILILIVSILVLALVGYLFRKVFHLTGFGIIDRIGGLALCVVKIGLLLTVLVNFFARMNRTYDWIPQREITQSVVYRPLRDMTAAVFPFLIEVKEKLLDSSSENTSQPA</sequence>
<evidence type="ECO:0000256" key="5">
    <source>
        <dbReference type="SAM" id="Phobius"/>
    </source>
</evidence>
<comment type="caution">
    <text evidence="6">The sequence shown here is derived from an EMBL/GenBank/DDBJ whole genome shotgun (WGS) entry which is preliminary data.</text>
</comment>
<reference evidence="6" key="2">
    <citation type="submission" date="2021-04" db="EMBL/GenBank/DDBJ databases">
        <authorList>
            <person name="Gilroy R."/>
        </authorList>
    </citation>
    <scope>NUCLEOTIDE SEQUENCE</scope>
    <source>
        <strain evidence="6">ChiHjej11B10-19426</strain>
    </source>
</reference>
<proteinExistence type="predicted"/>
<organism evidence="6 7">
    <name type="scientific">Candidatus Tidjanibacter faecipullorum</name>
    <dbReference type="NCBI Taxonomy" id="2838766"/>
    <lineage>
        <taxon>Bacteria</taxon>
        <taxon>Pseudomonadati</taxon>
        <taxon>Bacteroidota</taxon>
        <taxon>Bacteroidia</taxon>
        <taxon>Bacteroidales</taxon>
        <taxon>Rikenellaceae</taxon>
        <taxon>Tidjanibacter</taxon>
    </lineage>
</organism>
<evidence type="ECO:0000256" key="2">
    <source>
        <dbReference type="ARBA" id="ARBA00022692"/>
    </source>
</evidence>
<dbReference type="PANTHER" id="PTHR37306">
    <property type="entry name" value="COLICIN V PRODUCTION PROTEIN"/>
    <property type="match status" value="1"/>
</dbReference>
<evidence type="ECO:0000256" key="3">
    <source>
        <dbReference type="ARBA" id="ARBA00022989"/>
    </source>
</evidence>
<keyword evidence="3 5" id="KW-1133">Transmembrane helix</keyword>
<protein>
    <submittedName>
        <fullName evidence="6">CvpA family protein</fullName>
    </submittedName>
</protein>
<evidence type="ECO:0000256" key="1">
    <source>
        <dbReference type="ARBA" id="ARBA00004141"/>
    </source>
</evidence>
<dbReference type="EMBL" id="DXCC01000017">
    <property type="protein sequence ID" value="HIZ15363.1"/>
    <property type="molecule type" value="Genomic_DNA"/>
</dbReference>
<evidence type="ECO:0000256" key="4">
    <source>
        <dbReference type="ARBA" id="ARBA00023136"/>
    </source>
</evidence>
<evidence type="ECO:0000313" key="6">
    <source>
        <dbReference type="EMBL" id="HIZ15363.1"/>
    </source>
</evidence>
<dbReference type="InterPro" id="IPR003825">
    <property type="entry name" value="Colicin-V_CvpA"/>
</dbReference>
<dbReference type="PANTHER" id="PTHR37306:SF1">
    <property type="entry name" value="COLICIN V PRODUCTION PROTEIN"/>
    <property type="match status" value="1"/>
</dbReference>
<dbReference type="Proteomes" id="UP000824014">
    <property type="component" value="Unassembled WGS sequence"/>
</dbReference>
<feature type="transmembrane region" description="Helical" evidence="5">
    <location>
        <begin position="97"/>
        <end position="119"/>
    </location>
</feature>
<name>A0A9D2DE99_9BACT</name>
<evidence type="ECO:0000313" key="7">
    <source>
        <dbReference type="Proteomes" id="UP000824014"/>
    </source>
</evidence>
<comment type="subcellular location">
    <subcellularLocation>
        <location evidence="1">Membrane</location>
        <topology evidence="1">Multi-pass membrane protein</topology>
    </subcellularLocation>
</comment>
<dbReference type="GO" id="GO:0009403">
    <property type="term" value="P:toxin biosynthetic process"/>
    <property type="evidence" value="ECO:0007669"/>
    <property type="project" value="InterPro"/>
</dbReference>
<keyword evidence="2 5" id="KW-0812">Transmembrane</keyword>
<gene>
    <name evidence="6" type="ORF">H9816_05590</name>
</gene>
<accession>A0A9D2DE99</accession>
<dbReference type="Pfam" id="PF02674">
    <property type="entry name" value="Colicin_V"/>
    <property type="match status" value="1"/>
</dbReference>
<feature type="transmembrane region" description="Helical" evidence="5">
    <location>
        <begin position="25"/>
        <end position="46"/>
    </location>
</feature>